<reference evidence="8 9" key="1">
    <citation type="submission" date="2018-10" db="EMBL/GenBank/DDBJ databases">
        <title>Isolation, diversity and antifungal activity of actinobacteria from wheat.</title>
        <authorList>
            <person name="Han C."/>
        </authorList>
    </citation>
    <scope>NUCLEOTIDE SEQUENCE [LARGE SCALE GENOMIC DNA]</scope>
    <source>
        <strain evidence="8 9">NEAU-YY56</strain>
    </source>
</reference>
<evidence type="ECO:0000256" key="2">
    <source>
        <dbReference type="ARBA" id="ARBA00022692"/>
    </source>
</evidence>
<comment type="caution">
    <text evidence="8">The sequence shown here is derived from an EMBL/GenBank/DDBJ whole genome shotgun (WGS) entry which is preliminary data.</text>
</comment>
<dbReference type="GO" id="GO:0140359">
    <property type="term" value="F:ABC-type transporter activity"/>
    <property type="evidence" value="ECO:0007669"/>
    <property type="project" value="InterPro"/>
</dbReference>
<comment type="subcellular location">
    <subcellularLocation>
        <location evidence="6">Cell membrane</location>
        <topology evidence="6">Multi-pass membrane protein</topology>
    </subcellularLocation>
    <subcellularLocation>
        <location evidence="1">Membrane</location>
        <topology evidence="1">Multi-pass membrane protein</topology>
    </subcellularLocation>
</comment>
<evidence type="ECO:0000256" key="1">
    <source>
        <dbReference type="ARBA" id="ARBA00004141"/>
    </source>
</evidence>
<keyword evidence="6" id="KW-1003">Cell membrane</keyword>
<gene>
    <name evidence="8" type="ORF">EBM89_14575</name>
</gene>
<keyword evidence="2 6" id="KW-0812">Transmembrane</keyword>
<feature type="transmembrane region" description="Helical" evidence="6">
    <location>
        <begin position="189"/>
        <end position="207"/>
    </location>
</feature>
<feature type="transmembrane region" description="Helical" evidence="6">
    <location>
        <begin position="130"/>
        <end position="149"/>
    </location>
</feature>
<dbReference type="InterPro" id="IPR047817">
    <property type="entry name" value="ABC2_TM_bact-type"/>
</dbReference>
<evidence type="ECO:0000256" key="6">
    <source>
        <dbReference type="RuleBase" id="RU361157"/>
    </source>
</evidence>
<sequence>MTTTTATAPAPAAAAPVRPPRGGWALHDTAAMIGRSLRRSLRTPDTLIMGLALPIILMLLFVYVFGGAISTGQAYVDFVVPGIVLLCAGYGAATTAVSVASDMTGGLMNRFRTLPVRPVAALTGHVVESVVRNAVSTALVVGVAFAVGFRPTAGLLGWAGTAGLLLLYVLALTWVAVCIGIVASGPEAANGFTFAIMFLPYVSSAFVPPETMPRVLEVIATYQPVTPVTDTVRAWLTGVPGAHPVAALLWCGGLLLAARLVAAWLFRRRAAR</sequence>
<dbReference type="RefSeq" id="WP_122150166.1">
    <property type="nucleotide sequence ID" value="NZ_RFFI01000087.1"/>
</dbReference>
<keyword evidence="3 6" id="KW-1133">Transmembrane helix</keyword>
<dbReference type="InterPro" id="IPR013525">
    <property type="entry name" value="ABC2_TM"/>
</dbReference>
<organism evidence="8 9">
    <name type="scientific">Cellulomonas triticagri</name>
    <dbReference type="NCBI Taxonomy" id="2483352"/>
    <lineage>
        <taxon>Bacteria</taxon>
        <taxon>Bacillati</taxon>
        <taxon>Actinomycetota</taxon>
        <taxon>Actinomycetes</taxon>
        <taxon>Micrococcales</taxon>
        <taxon>Cellulomonadaceae</taxon>
        <taxon>Cellulomonas</taxon>
    </lineage>
</organism>
<feature type="transmembrane region" description="Helical" evidence="6">
    <location>
        <begin position="155"/>
        <end position="182"/>
    </location>
</feature>
<evidence type="ECO:0000256" key="3">
    <source>
        <dbReference type="ARBA" id="ARBA00022989"/>
    </source>
</evidence>
<feature type="transmembrane region" description="Helical" evidence="6">
    <location>
        <begin position="78"/>
        <end position="100"/>
    </location>
</feature>
<evidence type="ECO:0000313" key="9">
    <source>
        <dbReference type="Proteomes" id="UP000269289"/>
    </source>
</evidence>
<protein>
    <recommendedName>
        <fullName evidence="6">Transport permease protein</fullName>
    </recommendedName>
</protein>
<dbReference type="PANTHER" id="PTHR43229:SF2">
    <property type="entry name" value="NODULATION PROTEIN J"/>
    <property type="match status" value="1"/>
</dbReference>
<accession>A0A3M2IYA6</accession>
<keyword evidence="6" id="KW-0813">Transport</keyword>
<feature type="domain" description="ABC transmembrane type-2" evidence="7">
    <location>
        <begin position="45"/>
        <end position="269"/>
    </location>
</feature>
<name>A0A3M2IYA6_9CELL</name>
<proteinExistence type="inferred from homology"/>
<keyword evidence="4 6" id="KW-0472">Membrane</keyword>
<keyword evidence="5" id="KW-0046">Antibiotic resistance</keyword>
<keyword evidence="9" id="KW-1185">Reference proteome</keyword>
<dbReference type="PANTHER" id="PTHR43229">
    <property type="entry name" value="NODULATION PROTEIN J"/>
    <property type="match status" value="1"/>
</dbReference>
<evidence type="ECO:0000256" key="4">
    <source>
        <dbReference type="ARBA" id="ARBA00023136"/>
    </source>
</evidence>
<dbReference type="PROSITE" id="PS51012">
    <property type="entry name" value="ABC_TM2"/>
    <property type="match status" value="1"/>
</dbReference>
<dbReference type="PIRSF" id="PIRSF006648">
    <property type="entry name" value="DrrB"/>
    <property type="match status" value="1"/>
</dbReference>
<evidence type="ECO:0000259" key="7">
    <source>
        <dbReference type="PROSITE" id="PS51012"/>
    </source>
</evidence>
<evidence type="ECO:0000313" key="8">
    <source>
        <dbReference type="EMBL" id="RMI06907.1"/>
    </source>
</evidence>
<dbReference type="GO" id="GO:0043190">
    <property type="term" value="C:ATP-binding cassette (ABC) transporter complex"/>
    <property type="evidence" value="ECO:0007669"/>
    <property type="project" value="InterPro"/>
</dbReference>
<evidence type="ECO:0000256" key="5">
    <source>
        <dbReference type="ARBA" id="ARBA00023251"/>
    </source>
</evidence>
<dbReference type="Pfam" id="PF01061">
    <property type="entry name" value="ABC2_membrane"/>
    <property type="match status" value="1"/>
</dbReference>
<dbReference type="EMBL" id="RFFI01000087">
    <property type="protein sequence ID" value="RMI06907.1"/>
    <property type="molecule type" value="Genomic_DNA"/>
</dbReference>
<dbReference type="AlphaFoldDB" id="A0A3M2IYA6"/>
<dbReference type="InterPro" id="IPR051784">
    <property type="entry name" value="Nod_factor_ABC_transporter"/>
</dbReference>
<dbReference type="OrthoDB" id="670210at2"/>
<dbReference type="InterPro" id="IPR000412">
    <property type="entry name" value="ABC_2_transport"/>
</dbReference>
<feature type="transmembrane region" description="Helical" evidence="6">
    <location>
        <begin position="47"/>
        <end position="66"/>
    </location>
</feature>
<dbReference type="GO" id="GO:0046677">
    <property type="term" value="P:response to antibiotic"/>
    <property type="evidence" value="ECO:0007669"/>
    <property type="project" value="UniProtKB-KW"/>
</dbReference>
<dbReference type="Proteomes" id="UP000269289">
    <property type="component" value="Unassembled WGS sequence"/>
</dbReference>
<comment type="similarity">
    <text evidence="6">Belongs to the ABC-2 integral membrane protein family.</text>
</comment>
<feature type="transmembrane region" description="Helical" evidence="6">
    <location>
        <begin position="245"/>
        <end position="266"/>
    </location>
</feature>